<protein>
    <recommendedName>
        <fullName evidence="3">DUF281 domain-containing protein</fullName>
    </recommendedName>
</protein>
<evidence type="ECO:0000313" key="2">
    <source>
        <dbReference type="Proteomes" id="UP000008068"/>
    </source>
</evidence>
<dbReference type="HOGENOM" id="CLU_1595990_0_0_1"/>
<name>G0NCQ5_CAEBE</name>
<reference evidence="2" key="1">
    <citation type="submission" date="2011-07" db="EMBL/GenBank/DDBJ databases">
        <authorList>
            <consortium name="Caenorhabditis brenneri Sequencing and Analysis Consortium"/>
            <person name="Wilson R.K."/>
        </authorList>
    </citation>
    <scope>NUCLEOTIDE SEQUENCE [LARGE SCALE GENOMIC DNA]</scope>
    <source>
        <strain evidence="2">PB2801</strain>
    </source>
</reference>
<keyword evidence="2" id="KW-1185">Reference proteome</keyword>
<accession>G0NCQ5</accession>
<organism evidence="2">
    <name type="scientific">Caenorhabditis brenneri</name>
    <name type="common">Nematode worm</name>
    <dbReference type="NCBI Taxonomy" id="135651"/>
    <lineage>
        <taxon>Eukaryota</taxon>
        <taxon>Metazoa</taxon>
        <taxon>Ecdysozoa</taxon>
        <taxon>Nematoda</taxon>
        <taxon>Chromadorea</taxon>
        <taxon>Rhabditida</taxon>
        <taxon>Rhabditina</taxon>
        <taxon>Rhabditomorpha</taxon>
        <taxon>Rhabditoidea</taxon>
        <taxon>Rhabditidae</taxon>
        <taxon>Peloderinae</taxon>
        <taxon>Caenorhabditis</taxon>
    </lineage>
</organism>
<evidence type="ECO:0008006" key="3">
    <source>
        <dbReference type="Google" id="ProtNLM"/>
    </source>
</evidence>
<dbReference type="InParanoid" id="G0NCQ5"/>
<dbReference type="Proteomes" id="UP000008068">
    <property type="component" value="Unassembled WGS sequence"/>
</dbReference>
<proteinExistence type="predicted"/>
<dbReference type="AlphaFoldDB" id="G0NCQ5"/>
<evidence type="ECO:0000313" key="1">
    <source>
        <dbReference type="EMBL" id="EGT57554.1"/>
    </source>
</evidence>
<sequence>MYCEAGSDLLVFDDTGLAKKFNTAPAIGTCNPTHQTWEINTGNLDRNTTFNQFYGTCTTKKNCSCPIYLLDNSTVKDYLSDDTIYYPVMTKESVTAPTRDGSCETKLDCPEGYQLLIFDETDLGITFDGSATVNCDVSTFHWEIYTGSRDGLPTVFNQIYAICMGNA</sequence>
<gene>
    <name evidence="1" type="ORF">CAEBREN_14256</name>
</gene>
<dbReference type="OrthoDB" id="10598414at2759"/>
<dbReference type="EMBL" id="GL379863">
    <property type="protein sequence ID" value="EGT57554.1"/>
    <property type="molecule type" value="Genomic_DNA"/>
</dbReference>